<dbReference type="OrthoDB" id="634996at2"/>
<dbReference type="AlphaFoldDB" id="A0A6N8J7V6"/>
<dbReference type="InterPro" id="IPR017937">
    <property type="entry name" value="Thioredoxin_CS"/>
</dbReference>
<reference evidence="4 5" key="1">
    <citation type="submission" date="2019-12" db="EMBL/GenBank/DDBJ databases">
        <title>The draft genomic sequence of strain Chitinophaga oryziterrae JCM 16595.</title>
        <authorList>
            <person name="Zhang X."/>
        </authorList>
    </citation>
    <scope>NUCLEOTIDE SEQUENCE [LARGE SCALE GENOMIC DNA]</scope>
    <source>
        <strain evidence="4 5">JCM 16595</strain>
    </source>
</reference>
<dbReference type="EMBL" id="WRXO01000003">
    <property type="protein sequence ID" value="MVT41355.1"/>
    <property type="molecule type" value="Genomic_DNA"/>
</dbReference>
<dbReference type="InterPro" id="IPR036249">
    <property type="entry name" value="Thioredoxin-like_sf"/>
</dbReference>
<dbReference type="Gene3D" id="3.40.30.10">
    <property type="entry name" value="Glutaredoxin"/>
    <property type="match status" value="1"/>
</dbReference>
<dbReference type="RefSeq" id="WP_157299984.1">
    <property type="nucleotide sequence ID" value="NZ_BAAAZB010000025.1"/>
</dbReference>
<evidence type="ECO:0000259" key="3">
    <source>
        <dbReference type="PROSITE" id="PS51352"/>
    </source>
</evidence>
<feature type="chain" id="PRO_5026847910" evidence="2">
    <location>
        <begin position="22"/>
        <end position="647"/>
    </location>
</feature>
<evidence type="ECO:0000313" key="4">
    <source>
        <dbReference type="EMBL" id="MVT41355.1"/>
    </source>
</evidence>
<evidence type="ECO:0000256" key="2">
    <source>
        <dbReference type="SAM" id="SignalP"/>
    </source>
</evidence>
<dbReference type="GO" id="GO:0016209">
    <property type="term" value="F:antioxidant activity"/>
    <property type="evidence" value="ECO:0007669"/>
    <property type="project" value="InterPro"/>
</dbReference>
<keyword evidence="2" id="KW-0732">Signal</keyword>
<gene>
    <name evidence="4" type="ORF">GO495_12235</name>
</gene>
<dbReference type="SUPFAM" id="SSF52833">
    <property type="entry name" value="Thioredoxin-like"/>
    <property type="match status" value="1"/>
</dbReference>
<dbReference type="PANTHER" id="PTHR42852:SF17">
    <property type="entry name" value="THIOREDOXIN-LIKE PROTEIN HI_1115"/>
    <property type="match status" value="1"/>
</dbReference>
<dbReference type="CDD" id="cd02966">
    <property type="entry name" value="TlpA_like_family"/>
    <property type="match status" value="1"/>
</dbReference>
<dbReference type="PROSITE" id="PS00194">
    <property type="entry name" value="THIOREDOXIN_1"/>
    <property type="match status" value="1"/>
</dbReference>
<sequence>MTFSRIIFLAIAISAGNLASAQTEKNLIMMPDRPERGQRITLNYYPDSAMLATGKPVKAVAYYYDTTYHWSVADIPLDKEYKATLQLPPAVGFVAFKFRAGEVTDNNRDSGYYRMLYFPGNVQGASTYAGYCLLRATRYEMGIPNYFQAYNISDTAVYFWIGNEVARFHGAGRPLAEIYIRSLANMEKLSNGDPSTVPSLRKAASYLLHLPDATEKELYTTAEVYEKYMKEPAVADSLRAVMQQRYPNGILQKKAAYKTASAEKDPAKKVLLWKQFVKDFPASYALDQAADIDYNKVYRDIFSISIANQDTTVLRTYVGNSSLVTLALAYYKMVEIPYDDWKTMSAKVAYPFSQLIMDRFYQLRKTKPEEYWYYSPEEWSEYTDKMFIRNYIAHASILKETGRDKEALELATYAQQLLQYSNATLNELQATLLQRAGKKKELSEVLHNSVRLNQASVVVLDMLKKEYGKSEGFDAYLASMKDANTMKLMKEHVKEEMISTPAAPFTLKDLKGKDVSLSAQAGKVVVLDFWATWCAPCKAGMPGMQMAQEHFKNDSNVVFYFVDTQERDPEYKEKVKTFIKEKKYPFQVLFDNGDEFYKAYATLIKTSGIPFKVVIDGKGNIRFAAVGYKGSPSGLADEMITMIELAK</sequence>
<accession>A0A6N8J7V6</accession>
<dbReference type="PROSITE" id="PS51352">
    <property type="entry name" value="THIOREDOXIN_2"/>
    <property type="match status" value="1"/>
</dbReference>
<dbReference type="Pfam" id="PF00578">
    <property type="entry name" value="AhpC-TSA"/>
    <property type="match status" value="1"/>
</dbReference>
<keyword evidence="5" id="KW-1185">Reference proteome</keyword>
<dbReference type="GO" id="GO:0016491">
    <property type="term" value="F:oxidoreductase activity"/>
    <property type="evidence" value="ECO:0007669"/>
    <property type="project" value="InterPro"/>
</dbReference>
<protein>
    <submittedName>
        <fullName evidence="4">Redoxin domain-containing protein</fullName>
    </submittedName>
</protein>
<feature type="signal peptide" evidence="2">
    <location>
        <begin position="1"/>
        <end position="21"/>
    </location>
</feature>
<proteinExistence type="predicted"/>
<evidence type="ECO:0000313" key="5">
    <source>
        <dbReference type="Proteomes" id="UP000468388"/>
    </source>
</evidence>
<feature type="domain" description="Thioredoxin" evidence="3">
    <location>
        <begin position="496"/>
        <end position="647"/>
    </location>
</feature>
<evidence type="ECO:0000256" key="1">
    <source>
        <dbReference type="ARBA" id="ARBA00023284"/>
    </source>
</evidence>
<dbReference type="InterPro" id="IPR013766">
    <property type="entry name" value="Thioredoxin_domain"/>
</dbReference>
<dbReference type="Proteomes" id="UP000468388">
    <property type="component" value="Unassembled WGS sequence"/>
</dbReference>
<dbReference type="InterPro" id="IPR000866">
    <property type="entry name" value="AhpC/TSA"/>
</dbReference>
<name>A0A6N8J7V6_9BACT</name>
<dbReference type="InterPro" id="IPR050553">
    <property type="entry name" value="Thioredoxin_ResA/DsbE_sf"/>
</dbReference>
<organism evidence="4 5">
    <name type="scientific">Chitinophaga oryziterrae</name>
    <dbReference type="NCBI Taxonomy" id="1031224"/>
    <lineage>
        <taxon>Bacteria</taxon>
        <taxon>Pseudomonadati</taxon>
        <taxon>Bacteroidota</taxon>
        <taxon>Chitinophagia</taxon>
        <taxon>Chitinophagales</taxon>
        <taxon>Chitinophagaceae</taxon>
        <taxon>Chitinophaga</taxon>
    </lineage>
</organism>
<keyword evidence="1" id="KW-0676">Redox-active center</keyword>
<comment type="caution">
    <text evidence="4">The sequence shown here is derived from an EMBL/GenBank/DDBJ whole genome shotgun (WGS) entry which is preliminary data.</text>
</comment>
<dbReference type="PANTHER" id="PTHR42852">
    <property type="entry name" value="THIOL:DISULFIDE INTERCHANGE PROTEIN DSBE"/>
    <property type="match status" value="1"/>
</dbReference>